<keyword evidence="3 10" id="KW-0808">Transferase</keyword>
<dbReference type="PANTHER" id="PTHR43775">
    <property type="entry name" value="FATTY ACID SYNTHASE"/>
    <property type="match status" value="1"/>
</dbReference>
<dbReference type="Pfam" id="PF13602">
    <property type="entry name" value="ADH_zinc_N_2"/>
    <property type="match status" value="1"/>
</dbReference>
<dbReference type="InterPro" id="IPR020841">
    <property type="entry name" value="PKS_Beta-ketoAc_synthase_dom"/>
</dbReference>
<dbReference type="InterPro" id="IPR013968">
    <property type="entry name" value="PKS_KR"/>
</dbReference>
<dbReference type="InterPro" id="IPR001227">
    <property type="entry name" value="Ac_transferase_dom_sf"/>
</dbReference>
<dbReference type="SUPFAM" id="SSF55048">
    <property type="entry name" value="Probable ACP-binding domain of malonyl-CoA ACP transacylase"/>
    <property type="match status" value="1"/>
</dbReference>
<feature type="active site" description="Proton donor; for dehydratase activity" evidence="6">
    <location>
        <position position="1126"/>
    </location>
</feature>
<dbReference type="EC" id="2.3.1.-" evidence="10"/>
<dbReference type="InterPro" id="IPR057326">
    <property type="entry name" value="KR_dom"/>
</dbReference>
<keyword evidence="4" id="KW-0511">Multifunctional enzyme</keyword>
<dbReference type="InterPro" id="IPR014031">
    <property type="entry name" value="Ketoacyl_synth_C"/>
</dbReference>
<dbReference type="InterPro" id="IPR020843">
    <property type="entry name" value="ER"/>
</dbReference>
<dbReference type="SMART" id="SM00826">
    <property type="entry name" value="PKS_DH"/>
    <property type="match status" value="1"/>
</dbReference>
<name>A0A5C6E2T9_9BACT</name>
<dbReference type="InterPro" id="IPR036291">
    <property type="entry name" value="NAD(P)-bd_dom_sf"/>
</dbReference>
<dbReference type="Pfam" id="PF08659">
    <property type="entry name" value="KR"/>
    <property type="match status" value="1"/>
</dbReference>
<dbReference type="GO" id="GO:0006633">
    <property type="term" value="P:fatty acid biosynthetic process"/>
    <property type="evidence" value="ECO:0007669"/>
    <property type="project" value="TreeGrafter"/>
</dbReference>
<dbReference type="InterPro" id="IPR006162">
    <property type="entry name" value="Ppantetheine_attach_site"/>
</dbReference>
<dbReference type="InterPro" id="IPR014043">
    <property type="entry name" value="Acyl_transferase_dom"/>
</dbReference>
<dbReference type="Pfam" id="PF16197">
    <property type="entry name" value="KAsynt_C_assoc"/>
    <property type="match status" value="1"/>
</dbReference>
<dbReference type="Pfam" id="PF00109">
    <property type="entry name" value="ketoacyl-synt"/>
    <property type="match status" value="1"/>
</dbReference>
<dbReference type="EMBL" id="SJPY01000002">
    <property type="protein sequence ID" value="TWU43963.1"/>
    <property type="molecule type" value="Genomic_DNA"/>
</dbReference>
<keyword evidence="2" id="KW-0597">Phosphoprotein</keyword>
<dbReference type="Gene3D" id="3.90.180.10">
    <property type="entry name" value="Medium-chain alcohol dehydrogenases, catalytic domain"/>
    <property type="match status" value="1"/>
</dbReference>
<dbReference type="SUPFAM" id="SSF50129">
    <property type="entry name" value="GroES-like"/>
    <property type="match status" value="1"/>
</dbReference>
<dbReference type="InterPro" id="IPR002364">
    <property type="entry name" value="Quin_OxRdtase/zeta-crystal_CS"/>
</dbReference>
<dbReference type="InterPro" id="IPR016035">
    <property type="entry name" value="Acyl_Trfase/lysoPLipase"/>
</dbReference>
<dbReference type="RefSeq" id="WP_146599008.1">
    <property type="nucleotide sequence ID" value="NZ_SJPY01000002.1"/>
</dbReference>
<feature type="region of interest" description="C-terminal hotdog fold" evidence="6">
    <location>
        <begin position="1065"/>
        <end position="1212"/>
    </location>
</feature>
<dbReference type="SUPFAM" id="SSF47336">
    <property type="entry name" value="ACP-like"/>
    <property type="match status" value="1"/>
</dbReference>
<dbReference type="CDD" id="cd05195">
    <property type="entry name" value="enoyl_red"/>
    <property type="match status" value="1"/>
</dbReference>
<dbReference type="SMART" id="SM00825">
    <property type="entry name" value="PKS_KS"/>
    <property type="match status" value="1"/>
</dbReference>
<keyword evidence="11" id="KW-1185">Reference proteome</keyword>
<dbReference type="Pfam" id="PF08240">
    <property type="entry name" value="ADH_N"/>
    <property type="match status" value="1"/>
</dbReference>
<gene>
    <name evidence="10" type="primary">pks2</name>
    <name evidence="10" type="ORF">Q31b_14970</name>
</gene>
<feature type="domain" description="PKS/mFAS DH" evidence="9">
    <location>
        <begin position="931"/>
        <end position="1212"/>
    </location>
</feature>
<evidence type="ECO:0000256" key="6">
    <source>
        <dbReference type="PROSITE-ProRule" id="PRU01363"/>
    </source>
</evidence>
<dbReference type="FunFam" id="3.40.50.720:FF:000209">
    <property type="entry name" value="Polyketide synthase Pks12"/>
    <property type="match status" value="1"/>
</dbReference>
<evidence type="ECO:0000256" key="5">
    <source>
        <dbReference type="ARBA" id="ARBA00054155"/>
    </source>
</evidence>
<evidence type="ECO:0000256" key="4">
    <source>
        <dbReference type="ARBA" id="ARBA00023268"/>
    </source>
</evidence>
<evidence type="ECO:0000256" key="3">
    <source>
        <dbReference type="ARBA" id="ARBA00022679"/>
    </source>
</evidence>
<comment type="caution">
    <text evidence="10">The sequence shown here is derived from an EMBL/GenBank/DDBJ whole genome shotgun (WGS) entry which is preliminary data.</text>
</comment>
<dbReference type="CDD" id="cd08955">
    <property type="entry name" value="KR_2_FAS_SDR_x"/>
    <property type="match status" value="1"/>
</dbReference>
<keyword evidence="1" id="KW-0596">Phosphopantetheine</keyword>
<dbReference type="InterPro" id="IPR049900">
    <property type="entry name" value="PKS_mFAS_DH"/>
</dbReference>
<dbReference type="GO" id="GO:0005737">
    <property type="term" value="C:cytoplasm"/>
    <property type="evidence" value="ECO:0007669"/>
    <property type="project" value="TreeGrafter"/>
</dbReference>
<dbReference type="GO" id="GO:0004312">
    <property type="term" value="F:fatty acid synthase activity"/>
    <property type="evidence" value="ECO:0007669"/>
    <property type="project" value="TreeGrafter"/>
</dbReference>
<dbReference type="InterPro" id="IPR042104">
    <property type="entry name" value="PKS_dehydratase_sf"/>
</dbReference>
<dbReference type="SMART" id="SM00822">
    <property type="entry name" value="PKS_KR"/>
    <property type="match status" value="1"/>
</dbReference>
<dbReference type="OrthoDB" id="219272at2"/>
<organism evidence="10 11">
    <name type="scientific">Novipirellula aureliae</name>
    <dbReference type="NCBI Taxonomy" id="2527966"/>
    <lineage>
        <taxon>Bacteria</taxon>
        <taxon>Pseudomonadati</taxon>
        <taxon>Planctomycetota</taxon>
        <taxon>Planctomycetia</taxon>
        <taxon>Pirellulales</taxon>
        <taxon>Pirellulaceae</taxon>
        <taxon>Novipirellula</taxon>
    </lineage>
</organism>
<dbReference type="CDD" id="cd00833">
    <property type="entry name" value="PKS"/>
    <property type="match status" value="1"/>
</dbReference>
<dbReference type="InterPro" id="IPR036736">
    <property type="entry name" value="ACP-like_sf"/>
</dbReference>
<dbReference type="Gene3D" id="3.40.366.10">
    <property type="entry name" value="Malonyl-Coenzyme A Acyl Carrier Protein, domain 2"/>
    <property type="match status" value="1"/>
</dbReference>
<dbReference type="GO" id="GO:0031177">
    <property type="term" value="F:phosphopantetheine binding"/>
    <property type="evidence" value="ECO:0007669"/>
    <property type="project" value="InterPro"/>
</dbReference>
<sequence>MNKQPDSIAIIGLGCRFPGGANTPEQFWRLLRDGRCVISETPADRWNVDKFYSAGKVKPGKTNSRWGGYVDAVDGFDPPLFGISPREAAAMDPQQRMLLEASWQAFEDAGVPVETVAGQPVSVFVGISSIDYSVASLSFEDRSVLGAYSNTGGSSSIAANRISYCFDLRGASVAVDTACSSSLVALHMACESLRSGNANMALAGGVNALLLPDFFVAFSQLGVLSPDGCCKTFDARADGYVRSEGAGIVALKRYRDAVRDGDDIYCVIRSTAINQDGHSDGMTVPSQNAQQDLMRAAYRAAQIDPTLVSYVEAHGTGTPVGDPIEAAAIGNVIGNATLQGSQRSSPCYLGSVKTNIGHLEAGAGIASVLKVALAMRHRTIPKHLHFKSLNPAIQFAENHLQLPLETTPWDTISGRRIAGINGFGYGGANAHVVVEDVSRNGGILPPLCQSSDPSPAAGCHRYHQVGLPLPVSAHSPERLPVVANQWADWLEEDTVRSALRPQDVVGAASHQRSHLRARAVVFGHDRDEFATGLRKLQSEQTSKDQAVSKSQRETGVLFVCCGQGAQYCQMGRRLYVANSSFKETIDRCDREIARHVEWSLVKEMHRSESESRFQETSIAQPALFAIQVALAAQWAEFGIRPSAIVGHSVGEIAAAYLSGALSLEDACTVAVHRGRTMDLASSHGAMIAAGITADEAREMIAGRENLLSLAAVNGPESVTISGDTDAVHQIADRLLSRGVFCRHLAVEYAFHSPQMDPVEAELKRSLAGITPHAPHTMMISTVTGAPITGAPIMGGPIDGNSSSTTDANYWWDNVRQGVLFAPAMQSAAEQGFAIAIELGPHPVLSYSINECFAKVGKSIHTVSSMHRDVDDVTAFREAFTKLYQVDAPIDWSVIADRPKQRLRLPHYPIERERLWAESDQSRRTRLQPDFHPLLDTRLGNPDPAWRCQLSTKTHPYLADHQVRHHCLFPAAAIIETALAVSASVADEGTESIRLDDLSIHQPLVLDNDRAVNLSTTYRGDRNRMELRFKEPDSDQWHRLATISLSGDDSAILDSFDEATVRAGMIETVSARRCYDYCEKLGLNYGKSFQGVVDGVRRKGEAIVHVRLPESLHDEASQYILHPALLDACFHSMIVADELFDYKVGGLYLPHRIATIRCNASGRGCTDLQVYTQIRFKDAYRMLADLTLWDKAGNVVAVIEGFESRVANSKAVSERLADLLYRYRWEPSVSTESESEIPKERRWLIFGAQHELSQSLIQHLDGEEVYQVRQGESFAINRNKRYEVNAEAGPQWDRLLAAIPIDTITDVAFAWGLDVDESIESEHDVIESLATTCEAPLAFIQAWQRKREEASCDSNANTMIPRFMIVTTEAQSSDEEPDTITYCQTPLIGMGRVLISECSLLRTRLVDLPRSSVSEQLASLLEELSLDDSEDEILYRDGVRHVRRFVPNYSVPLPRRGRQVGQHRSQSCRLAMGRTSGIGDLRYETLHTAPLAPDEVRIEIDATGLNFSDVMKALDLYPGLPDGPVMLGAECCGTVVSIGDAVRQWEVGDQVIAIAKGSFGTHAVINEALIARKPSTLTADQAATIPIAFLTADYALNHCARLRSGESILIHSASGGVGLAAIQLAKQIGLQIHATAGSDEKRDFVRALGVESIGDSRSLEFADNVRKQTSGEGVDAILNSLPGEAIRKGLTLLKPGGRFLEIGKRDIYGDQSLDLAPFKNNLAFFAIDLDQLFTTAPKSMGTELRRLSTRFETGELEPLPLRSFDADHVKEAFRYMQQAKHIGKVSVSYPTSPSEIYPNASDRLSMGQSELFSKEKTYWIAGGLGGFGLEIALWMARCGAGHLVLSGRSTSPNAQQRQTIDQIESLGTTVTLRRTDVTVYEQVADTLRHIHNVLPPLGGIYHTAMVLEDRLLEDLDSPTLYRVLNPKVVGGWNLHRASLDKTIVPETLDQFVLFSSLSSIFGHAGQANYAAANAALDGLAYLRRSKGLPALVVNWGHLGEVGYLAQRKELGARLERQGVLSFSVREATQCLESLLSTDAIQASVLRMDWSLWRGLGLTQNVSPRFVHLIRNDGADSSQVFSLEQLLLVDSSEQHDQIEEMLTSKLKVLLGLRAEQIDRGRSLLELGLDSLMAVELRNWIESQFQISMPLSELMRGASIQLIAAKTIEFIGMPSPVPSTVVDSASSDETNVTGATQQIHETVDQMDDGQVDRLLAELASQYMPPETTS</sequence>
<dbReference type="Pfam" id="PF21089">
    <property type="entry name" value="PKS_DH_N"/>
    <property type="match status" value="1"/>
</dbReference>
<feature type="active site" description="Proton acceptor; for dehydratase activity" evidence="6">
    <location>
        <position position="960"/>
    </location>
</feature>
<reference evidence="10 11" key="1">
    <citation type="submission" date="2019-02" db="EMBL/GenBank/DDBJ databases">
        <title>Deep-cultivation of Planctomycetes and their phenomic and genomic characterization uncovers novel biology.</title>
        <authorList>
            <person name="Wiegand S."/>
            <person name="Jogler M."/>
            <person name="Boedeker C."/>
            <person name="Pinto D."/>
            <person name="Vollmers J."/>
            <person name="Rivas-Marin E."/>
            <person name="Kohn T."/>
            <person name="Peeters S.H."/>
            <person name="Heuer A."/>
            <person name="Rast P."/>
            <person name="Oberbeckmann S."/>
            <person name="Bunk B."/>
            <person name="Jeske O."/>
            <person name="Meyerdierks A."/>
            <person name="Storesund J.E."/>
            <person name="Kallscheuer N."/>
            <person name="Luecker S."/>
            <person name="Lage O.M."/>
            <person name="Pohl T."/>
            <person name="Merkel B.J."/>
            <person name="Hornburger P."/>
            <person name="Mueller R.-W."/>
            <person name="Bruemmer F."/>
            <person name="Labrenz M."/>
            <person name="Spormann A.M."/>
            <person name="Op Den Camp H."/>
            <person name="Overmann J."/>
            <person name="Amann R."/>
            <person name="Jetten M.S.M."/>
            <person name="Mascher T."/>
            <person name="Medema M.H."/>
            <person name="Devos D.P."/>
            <person name="Kaster A.-K."/>
            <person name="Ovreas L."/>
            <person name="Rohde M."/>
            <person name="Galperin M.Y."/>
            <person name="Jogler C."/>
        </authorList>
    </citation>
    <scope>NUCLEOTIDE SEQUENCE [LARGE SCALE GENOMIC DNA]</scope>
    <source>
        <strain evidence="10 11">Q31b</strain>
    </source>
</reference>
<dbReference type="Gene3D" id="3.40.50.720">
    <property type="entry name" value="NAD(P)-binding Rossmann-like Domain"/>
    <property type="match status" value="3"/>
</dbReference>
<dbReference type="Gene3D" id="1.10.1200.10">
    <property type="entry name" value="ACP-like"/>
    <property type="match status" value="1"/>
</dbReference>
<dbReference type="Pfam" id="PF14765">
    <property type="entry name" value="PS-DH"/>
    <property type="match status" value="1"/>
</dbReference>
<dbReference type="SUPFAM" id="SSF52151">
    <property type="entry name" value="FabD/lysophospholipase-like"/>
    <property type="match status" value="1"/>
</dbReference>
<dbReference type="SUPFAM" id="SSF53901">
    <property type="entry name" value="Thiolase-like"/>
    <property type="match status" value="1"/>
</dbReference>
<dbReference type="SMART" id="SM00823">
    <property type="entry name" value="PKS_PP"/>
    <property type="match status" value="1"/>
</dbReference>
<dbReference type="InterPro" id="IPR013154">
    <property type="entry name" value="ADH-like_N"/>
</dbReference>
<dbReference type="InterPro" id="IPR020806">
    <property type="entry name" value="PKS_PP-bd"/>
</dbReference>
<evidence type="ECO:0000259" key="7">
    <source>
        <dbReference type="PROSITE" id="PS50075"/>
    </source>
</evidence>
<dbReference type="PROSITE" id="PS52019">
    <property type="entry name" value="PKS_MFAS_DH"/>
    <property type="match status" value="1"/>
</dbReference>
<dbReference type="Pfam" id="PF00550">
    <property type="entry name" value="PP-binding"/>
    <property type="match status" value="1"/>
</dbReference>
<dbReference type="Gene3D" id="3.40.47.10">
    <property type="match status" value="1"/>
</dbReference>
<evidence type="ECO:0000256" key="1">
    <source>
        <dbReference type="ARBA" id="ARBA00022450"/>
    </source>
</evidence>
<evidence type="ECO:0000313" key="10">
    <source>
        <dbReference type="EMBL" id="TWU43963.1"/>
    </source>
</evidence>
<evidence type="ECO:0000259" key="9">
    <source>
        <dbReference type="PROSITE" id="PS52019"/>
    </source>
</evidence>
<dbReference type="Proteomes" id="UP000315471">
    <property type="component" value="Unassembled WGS sequence"/>
</dbReference>
<proteinExistence type="predicted"/>
<comment type="function">
    <text evidence="5">Involved in production of the polyketide antibiotic thailandamide.</text>
</comment>
<dbReference type="InterPro" id="IPR016039">
    <property type="entry name" value="Thiolase-like"/>
</dbReference>
<dbReference type="GO" id="GO:0071770">
    <property type="term" value="P:DIM/DIP cell wall layer assembly"/>
    <property type="evidence" value="ECO:0007669"/>
    <property type="project" value="TreeGrafter"/>
</dbReference>
<dbReference type="GO" id="GO:0016491">
    <property type="term" value="F:oxidoreductase activity"/>
    <property type="evidence" value="ECO:0007669"/>
    <property type="project" value="InterPro"/>
</dbReference>
<protein>
    <submittedName>
        <fullName evidence="10">Phthioceranic/hydroxyphthioceranic acid synthase</fullName>
        <ecNumber evidence="10">2.3.1.-</ecNumber>
    </submittedName>
</protein>
<dbReference type="Gene3D" id="3.30.70.3290">
    <property type="match status" value="1"/>
</dbReference>
<evidence type="ECO:0000259" key="8">
    <source>
        <dbReference type="PROSITE" id="PS52004"/>
    </source>
</evidence>
<dbReference type="InterPro" id="IPR049552">
    <property type="entry name" value="PKS_DH_N"/>
</dbReference>
<dbReference type="InterPro" id="IPR020807">
    <property type="entry name" value="PKS_DH"/>
</dbReference>
<feature type="region of interest" description="N-terminal hotdog fold" evidence="6">
    <location>
        <begin position="931"/>
        <end position="1051"/>
    </location>
</feature>
<dbReference type="InterPro" id="IPR032821">
    <property type="entry name" value="PKS_assoc"/>
</dbReference>
<evidence type="ECO:0000313" key="11">
    <source>
        <dbReference type="Proteomes" id="UP000315471"/>
    </source>
</evidence>
<dbReference type="PROSITE" id="PS52004">
    <property type="entry name" value="KS3_2"/>
    <property type="match status" value="1"/>
</dbReference>
<dbReference type="GO" id="GO:0005886">
    <property type="term" value="C:plasma membrane"/>
    <property type="evidence" value="ECO:0007669"/>
    <property type="project" value="TreeGrafter"/>
</dbReference>
<accession>A0A5C6E2T9</accession>
<dbReference type="SUPFAM" id="SSF51735">
    <property type="entry name" value="NAD(P)-binding Rossmann-fold domains"/>
    <property type="match status" value="3"/>
</dbReference>
<keyword evidence="10" id="KW-0012">Acyltransferase</keyword>
<feature type="domain" description="Carrier" evidence="7">
    <location>
        <begin position="2094"/>
        <end position="2168"/>
    </location>
</feature>
<dbReference type="InterPro" id="IPR011032">
    <property type="entry name" value="GroES-like_sf"/>
</dbReference>
<dbReference type="InterPro" id="IPR014030">
    <property type="entry name" value="Ketoacyl_synth_N"/>
</dbReference>
<dbReference type="Gene3D" id="3.10.129.110">
    <property type="entry name" value="Polyketide synthase dehydratase"/>
    <property type="match status" value="1"/>
</dbReference>
<feature type="domain" description="Ketosynthase family 3 (KS3)" evidence="8">
    <location>
        <begin position="5"/>
        <end position="436"/>
    </location>
</feature>
<dbReference type="FunFam" id="3.40.47.10:FF:000019">
    <property type="entry name" value="Polyketide synthase type I"/>
    <property type="match status" value="1"/>
</dbReference>
<dbReference type="PANTHER" id="PTHR43775:SF37">
    <property type="entry name" value="SI:DKEY-61P9.11"/>
    <property type="match status" value="1"/>
</dbReference>
<dbReference type="PROSITE" id="PS00012">
    <property type="entry name" value="PHOSPHOPANTETHEINE"/>
    <property type="match status" value="1"/>
</dbReference>
<dbReference type="Pfam" id="PF00698">
    <property type="entry name" value="Acyl_transf_1"/>
    <property type="match status" value="1"/>
</dbReference>
<dbReference type="FunFam" id="3.40.366.10:FF:000002">
    <property type="entry name" value="Probable polyketide synthase 2"/>
    <property type="match status" value="1"/>
</dbReference>
<dbReference type="Pfam" id="PF02801">
    <property type="entry name" value="Ketoacyl-synt_C"/>
    <property type="match status" value="1"/>
</dbReference>
<dbReference type="PROSITE" id="PS01162">
    <property type="entry name" value="QOR_ZETA_CRYSTAL"/>
    <property type="match status" value="1"/>
</dbReference>
<dbReference type="InterPro" id="IPR050091">
    <property type="entry name" value="PKS_NRPS_Biosynth_Enz"/>
</dbReference>
<dbReference type="PROSITE" id="PS50075">
    <property type="entry name" value="CARRIER"/>
    <property type="match status" value="1"/>
</dbReference>
<dbReference type="GO" id="GO:0008270">
    <property type="term" value="F:zinc ion binding"/>
    <property type="evidence" value="ECO:0007669"/>
    <property type="project" value="InterPro"/>
</dbReference>
<dbReference type="SMART" id="SM00829">
    <property type="entry name" value="PKS_ER"/>
    <property type="match status" value="1"/>
</dbReference>
<dbReference type="InterPro" id="IPR016036">
    <property type="entry name" value="Malonyl_transacylase_ACP-bd"/>
</dbReference>
<dbReference type="InterPro" id="IPR009081">
    <property type="entry name" value="PP-bd_ACP"/>
</dbReference>
<dbReference type="InterPro" id="IPR049551">
    <property type="entry name" value="PKS_DH_C"/>
</dbReference>
<dbReference type="SMART" id="SM00827">
    <property type="entry name" value="PKS_AT"/>
    <property type="match status" value="1"/>
</dbReference>
<evidence type="ECO:0000256" key="2">
    <source>
        <dbReference type="ARBA" id="ARBA00022553"/>
    </source>
</evidence>